<evidence type="ECO:0000256" key="1">
    <source>
        <dbReference type="ARBA" id="ARBA00023015"/>
    </source>
</evidence>
<dbReference type="InterPro" id="IPR036388">
    <property type="entry name" value="WH-like_DNA-bd_sf"/>
</dbReference>
<dbReference type="GO" id="GO:0003677">
    <property type="term" value="F:DNA binding"/>
    <property type="evidence" value="ECO:0007669"/>
    <property type="project" value="UniProtKB-KW"/>
</dbReference>
<dbReference type="InterPro" id="IPR000524">
    <property type="entry name" value="Tscrpt_reg_HTH_GntR"/>
</dbReference>
<dbReference type="Pfam" id="PF00392">
    <property type="entry name" value="GntR"/>
    <property type="match status" value="1"/>
</dbReference>
<accession>A0A6L9QVV3</accession>
<dbReference type="EMBL" id="JAAGLI010001219">
    <property type="protein sequence ID" value="NEA29670.1"/>
    <property type="molecule type" value="Genomic_DNA"/>
</dbReference>
<keyword evidence="1" id="KW-0805">Transcription regulation</keyword>
<comment type="caution">
    <text evidence="5">The sequence shown here is derived from an EMBL/GenBank/DDBJ whole genome shotgun (WGS) entry which is preliminary data.</text>
</comment>
<name>A0A6L9QVV3_9ACTN</name>
<dbReference type="InterPro" id="IPR011711">
    <property type="entry name" value="GntR_C"/>
</dbReference>
<organism evidence="5 6">
    <name type="scientific">Actinomadura bangladeshensis</name>
    <dbReference type="NCBI Taxonomy" id="453573"/>
    <lineage>
        <taxon>Bacteria</taxon>
        <taxon>Bacillati</taxon>
        <taxon>Actinomycetota</taxon>
        <taxon>Actinomycetes</taxon>
        <taxon>Streptosporangiales</taxon>
        <taxon>Thermomonosporaceae</taxon>
        <taxon>Actinomadura</taxon>
    </lineage>
</organism>
<evidence type="ECO:0000313" key="6">
    <source>
        <dbReference type="Proteomes" id="UP000475532"/>
    </source>
</evidence>
<dbReference type="SMART" id="SM00345">
    <property type="entry name" value="HTH_GNTR"/>
    <property type="match status" value="1"/>
</dbReference>
<keyword evidence="2" id="KW-0238">DNA-binding</keyword>
<dbReference type="SUPFAM" id="SSF46785">
    <property type="entry name" value="Winged helix' DNA-binding domain"/>
    <property type="match status" value="1"/>
</dbReference>
<dbReference type="PROSITE" id="PS50949">
    <property type="entry name" value="HTH_GNTR"/>
    <property type="match status" value="1"/>
</dbReference>
<dbReference type="Gene3D" id="1.10.10.10">
    <property type="entry name" value="Winged helix-like DNA-binding domain superfamily/Winged helix DNA-binding domain"/>
    <property type="match status" value="1"/>
</dbReference>
<reference evidence="5 6" key="1">
    <citation type="submission" date="2020-01" db="EMBL/GenBank/DDBJ databases">
        <title>Insect and environment-associated Actinomycetes.</title>
        <authorList>
            <person name="Currrie C."/>
            <person name="Chevrette M."/>
            <person name="Carlson C."/>
            <person name="Stubbendieck R."/>
            <person name="Wendt-Pienkowski E."/>
        </authorList>
    </citation>
    <scope>NUCLEOTIDE SEQUENCE [LARGE SCALE GENOMIC DNA]</scope>
    <source>
        <strain evidence="5 6">SID10258</strain>
    </source>
</reference>
<evidence type="ECO:0000256" key="3">
    <source>
        <dbReference type="ARBA" id="ARBA00023163"/>
    </source>
</evidence>
<sequence>MGYACPTHAEGRSMTESWLDEIAAARHGLDRSSTAARVADLLRDQITDGRLVPGARLPEEDLCRAVKVSRNTMREAFRLLVQERLLVHEFNRGVFVRRVTADGLADLYRVRRILECEGVRCAPDAPPEGLARLEAAVLDGERAAAAERWPDVGTADIRFHQALAALVGSPRVDEMTRHLLAEMRLVFHEMGSPREFHEPYLARNRRLYDLIARGGFAEAERELRSYLDDAEAQLTKAYREQE</sequence>
<feature type="domain" description="HTH gntR-type" evidence="4">
    <location>
        <begin position="32"/>
        <end position="99"/>
    </location>
</feature>
<evidence type="ECO:0000256" key="2">
    <source>
        <dbReference type="ARBA" id="ARBA00023125"/>
    </source>
</evidence>
<proteinExistence type="predicted"/>
<dbReference type="SUPFAM" id="SSF48008">
    <property type="entry name" value="GntR ligand-binding domain-like"/>
    <property type="match status" value="1"/>
</dbReference>
<dbReference type="InterPro" id="IPR036390">
    <property type="entry name" value="WH_DNA-bd_sf"/>
</dbReference>
<dbReference type="SMART" id="SM00895">
    <property type="entry name" value="FCD"/>
    <property type="match status" value="1"/>
</dbReference>
<gene>
    <name evidence="5" type="ORF">G3I70_45290</name>
</gene>
<evidence type="ECO:0000259" key="4">
    <source>
        <dbReference type="PROSITE" id="PS50949"/>
    </source>
</evidence>
<dbReference type="CDD" id="cd07377">
    <property type="entry name" value="WHTH_GntR"/>
    <property type="match status" value="1"/>
</dbReference>
<protein>
    <submittedName>
        <fullName evidence="5">GntR family transcriptional regulator</fullName>
    </submittedName>
</protein>
<dbReference type="PANTHER" id="PTHR43537:SF45">
    <property type="entry name" value="GNTR FAMILY REGULATORY PROTEIN"/>
    <property type="match status" value="1"/>
</dbReference>
<dbReference type="PANTHER" id="PTHR43537">
    <property type="entry name" value="TRANSCRIPTIONAL REGULATOR, GNTR FAMILY"/>
    <property type="match status" value="1"/>
</dbReference>
<dbReference type="InterPro" id="IPR008920">
    <property type="entry name" value="TF_FadR/GntR_C"/>
</dbReference>
<dbReference type="Gene3D" id="1.20.120.530">
    <property type="entry name" value="GntR ligand-binding domain-like"/>
    <property type="match status" value="1"/>
</dbReference>
<dbReference type="Proteomes" id="UP000475532">
    <property type="component" value="Unassembled WGS sequence"/>
</dbReference>
<evidence type="ECO:0000313" key="5">
    <source>
        <dbReference type="EMBL" id="NEA29670.1"/>
    </source>
</evidence>
<dbReference type="GO" id="GO:0003700">
    <property type="term" value="F:DNA-binding transcription factor activity"/>
    <property type="evidence" value="ECO:0007669"/>
    <property type="project" value="InterPro"/>
</dbReference>
<dbReference type="AlphaFoldDB" id="A0A6L9QVV3"/>
<keyword evidence="3" id="KW-0804">Transcription</keyword>
<dbReference type="Pfam" id="PF07729">
    <property type="entry name" value="FCD"/>
    <property type="match status" value="1"/>
</dbReference>